<dbReference type="PANTHER" id="PTHR46558:SF11">
    <property type="entry name" value="HTH-TYPE TRANSCRIPTIONAL REGULATOR XRE"/>
    <property type="match status" value="1"/>
</dbReference>
<dbReference type="AlphaFoldDB" id="A0A323TTV5"/>
<sequence>MRGFFMKLNEKIKDLRVKNNLTQKEFAKKIGVSLSSLQKYEYADFKPSVEILKKICDAFKISLIDFLNVDDIQEEEKKIILWDMENLNDLNETFDKNKKTLDFMFEYIDLNDEDKMFMYLLVYLGYGFSFNVDKKELTVFFDTSASFYLDNSLRYTTLKVNEISSFIKLIIETLNMSILNILILRSKKN</sequence>
<dbReference type="PROSITE" id="PS50943">
    <property type="entry name" value="HTH_CROC1"/>
    <property type="match status" value="1"/>
</dbReference>
<dbReference type="PANTHER" id="PTHR46558">
    <property type="entry name" value="TRACRIPTIONAL REGULATORY PROTEIN-RELATED-RELATED"/>
    <property type="match status" value="1"/>
</dbReference>
<proteinExistence type="predicted"/>
<dbReference type="GO" id="GO:0003677">
    <property type="term" value="F:DNA binding"/>
    <property type="evidence" value="ECO:0007669"/>
    <property type="project" value="UniProtKB-KW"/>
</dbReference>
<dbReference type="SUPFAM" id="SSF47413">
    <property type="entry name" value="lambda repressor-like DNA-binding domains"/>
    <property type="match status" value="1"/>
</dbReference>
<evidence type="ECO:0000313" key="3">
    <source>
        <dbReference type="EMBL" id="PZA04005.1"/>
    </source>
</evidence>
<gene>
    <name evidence="3" type="ORF">DNF10_08930</name>
</gene>
<evidence type="ECO:0000256" key="1">
    <source>
        <dbReference type="ARBA" id="ARBA00023125"/>
    </source>
</evidence>
<feature type="domain" description="HTH cro/C1-type" evidence="2">
    <location>
        <begin position="12"/>
        <end position="66"/>
    </location>
</feature>
<dbReference type="InterPro" id="IPR001387">
    <property type="entry name" value="Cro/C1-type_HTH"/>
</dbReference>
<accession>A0A323TTV5</accession>
<dbReference type="InterPro" id="IPR010982">
    <property type="entry name" value="Lambda_DNA-bd_dom_sf"/>
</dbReference>
<organism evidence="3">
    <name type="scientific">Fusobacterium nucleatum</name>
    <dbReference type="NCBI Taxonomy" id="851"/>
    <lineage>
        <taxon>Bacteria</taxon>
        <taxon>Fusobacteriati</taxon>
        <taxon>Fusobacteriota</taxon>
        <taxon>Fusobacteriia</taxon>
        <taxon>Fusobacteriales</taxon>
        <taxon>Fusobacteriaceae</taxon>
        <taxon>Fusobacterium</taxon>
    </lineage>
</organism>
<name>A0A323TTV5_FUSNU</name>
<evidence type="ECO:0000259" key="2">
    <source>
        <dbReference type="PROSITE" id="PS50943"/>
    </source>
</evidence>
<protein>
    <submittedName>
        <fullName evidence="3">XRE family transcriptional regulator</fullName>
    </submittedName>
</protein>
<dbReference type="SMART" id="SM00530">
    <property type="entry name" value="HTH_XRE"/>
    <property type="match status" value="1"/>
</dbReference>
<dbReference type="CDD" id="cd00093">
    <property type="entry name" value="HTH_XRE"/>
    <property type="match status" value="1"/>
</dbReference>
<dbReference type="Gene3D" id="1.10.260.40">
    <property type="entry name" value="lambda repressor-like DNA-binding domains"/>
    <property type="match status" value="1"/>
</dbReference>
<keyword evidence="1" id="KW-0238">DNA-binding</keyword>
<reference evidence="3" key="1">
    <citation type="submission" date="2018-06" db="EMBL/GenBank/DDBJ databases">
        <title>Sequence of the Fusobacterium nucleatum str. 12230 genome.</title>
        <authorList>
            <person name="Navarre W."/>
        </authorList>
    </citation>
    <scope>NUCLEOTIDE SEQUENCE [LARGE SCALE GENOMIC DNA]</scope>
    <source>
        <strain evidence="3">12230</strain>
    </source>
</reference>
<dbReference type="EMBL" id="QKOC01000012">
    <property type="protein sequence ID" value="PZA04005.1"/>
    <property type="molecule type" value="Genomic_DNA"/>
</dbReference>
<comment type="caution">
    <text evidence="3">The sequence shown here is derived from an EMBL/GenBank/DDBJ whole genome shotgun (WGS) entry which is preliminary data.</text>
</comment>
<dbReference type="Pfam" id="PF01381">
    <property type="entry name" value="HTH_3"/>
    <property type="match status" value="1"/>
</dbReference>